<sequence>MYGTVADTLTPGFRLVYVHCRMIVCIEDDSQSRCAQGCVIQNSPIRNRRRRSRDDKRQALMKQGPILIVHEKAEDSILLWSVIACVLGLAYPALCAAAVCLWCARRRRAKMAASKHGDPAGNINLGFVRN</sequence>
<feature type="transmembrane region" description="Helical" evidence="3">
    <location>
        <begin position="77"/>
        <end position="104"/>
    </location>
</feature>
<dbReference type="KEGG" id="bbel:109475374"/>
<evidence type="ECO:0000256" key="2">
    <source>
        <dbReference type="ARBA" id="ARBA00023157"/>
    </source>
</evidence>
<reference evidence="5" key="1">
    <citation type="submission" date="2025-08" db="UniProtKB">
        <authorList>
            <consortium name="RefSeq"/>
        </authorList>
    </citation>
    <scope>IDENTIFICATION</scope>
    <source>
        <tissue evidence="5">Gonad</tissue>
    </source>
</reference>
<dbReference type="InterPro" id="IPR042235">
    <property type="entry name" value="ZP-C_dom"/>
</dbReference>
<gene>
    <name evidence="5" type="primary">LOC109475374</name>
</gene>
<keyword evidence="3" id="KW-0812">Transmembrane</keyword>
<dbReference type="RefSeq" id="XP_019631542.1">
    <property type="nucleotide sequence ID" value="XM_019775983.1"/>
</dbReference>
<keyword evidence="2" id="KW-1015">Disulfide bond</keyword>
<keyword evidence="1" id="KW-0732">Signal</keyword>
<evidence type="ECO:0000313" key="4">
    <source>
        <dbReference type="Proteomes" id="UP000515135"/>
    </source>
</evidence>
<evidence type="ECO:0000313" key="5">
    <source>
        <dbReference type="RefSeq" id="XP_019631542.1"/>
    </source>
</evidence>
<evidence type="ECO:0000256" key="1">
    <source>
        <dbReference type="ARBA" id="ARBA00022729"/>
    </source>
</evidence>
<dbReference type="PANTHER" id="PTHR14002:SF43">
    <property type="entry name" value="DELTA-LIKE PROTEIN"/>
    <property type="match status" value="1"/>
</dbReference>
<accession>A0A6P4ZKD1</accession>
<keyword evidence="3" id="KW-0472">Membrane</keyword>
<dbReference type="AlphaFoldDB" id="A0A6P4ZKD1"/>
<dbReference type="PANTHER" id="PTHR14002">
    <property type="entry name" value="ENDOGLIN/TGF-BETA RECEPTOR TYPE III"/>
    <property type="match status" value="1"/>
</dbReference>
<protein>
    <submittedName>
        <fullName evidence="5">ZP domain-containing protein-like</fullName>
    </submittedName>
</protein>
<dbReference type="Proteomes" id="UP000515135">
    <property type="component" value="Unplaced"/>
</dbReference>
<dbReference type="Gene3D" id="2.60.40.4100">
    <property type="entry name" value="Zona pellucida, ZP-C domain"/>
    <property type="match status" value="1"/>
</dbReference>
<organism evidence="4 5">
    <name type="scientific">Branchiostoma belcheri</name>
    <name type="common">Amphioxus</name>
    <dbReference type="NCBI Taxonomy" id="7741"/>
    <lineage>
        <taxon>Eukaryota</taxon>
        <taxon>Metazoa</taxon>
        <taxon>Chordata</taxon>
        <taxon>Cephalochordata</taxon>
        <taxon>Leptocardii</taxon>
        <taxon>Amphioxiformes</taxon>
        <taxon>Branchiostomatidae</taxon>
        <taxon>Branchiostoma</taxon>
    </lineage>
</organism>
<dbReference type="GeneID" id="109475374"/>
<proteinExistence type="predicted"/>
<evidence type="ECO:0000256" key="3">
    <source>
        <dbReference type="SAM" id="Phobius"/>
    </source>
</evidence>
<keyword evidence="3" id="KW-1133">Transmembrane helix</keyword>
<name>A0A6P4ZKD1_BRABE</name>
<keyword evidence="4" id="KW-1185">Reference proteome</keyword>